<keyword evidence="2" id="KW-1185">Reference proteome</keyword>
<evidence type="ECO:0000313" key="2">
    <source>
        <dbReference type="Proteomes" id="UP001232493"/>
    </source>
</evidence>
<protein>
    <recommendedName>
        <fullName evidence="3">HTH merR-type domain-containing protein</fullName>
    </recommendedName>
</protein>
<accession>A0ABY8PMP0</accession>
<dbReference type="Proteomes" id="UP001232493">
    <property type="component" value="Chromosome"/>
</dbReference>
<evidence type="ECO:0000313" key="1">
    <source>
        <dbReference type="EMBL" id="WGS63902.1"/>
    </source>
</evidence>
<organism evidence="1 2">
    <name type="scientific">Marinitoga aeolica</name>
    <dbReference type="NCBI Taxonomy" id="2809031"/>
    <lineage>
        <taxon>Bacteria</taxon>
        <taxon>Thermotogati</taxon>
        <taxon>Thermotogota</taxon>
        <taxon>Thermotogae</taxon>
        <taxon>Petrotogales</taxon>
        <taxon>Petrotogaceae</taxon>
        <taxon>Marinitoga</taxon>
    </lineage>
</organism>
<proteinExistence type="predicted"/>
<evidence type="ECO:0008006" key="3">
    <source>
        <dbReference type="Google" id="ProtNLM"/>
    </source>
</evidence>
<gene>
    <name evidence="1" type="ORF">JRV97_05845</name>
</gene>
<dbReference type="EMBL" id="CP069362">
    <property type="protein sequence ID" value="WGS63902.1"/>
    <property type="molecule type" value="Genomic_DNA"/>
</dbReference>
<name>A0ABY8PMP0_9BACT</name>
<dbReference type="RefSeq" id="WP_280997129.1">
    <property type="nucleotide sequence ID" value="NZ_CP069362.1"/>
</dbReference>
<sequence>MGLITIPYFCRKYNFNNPDLLRKLVKHLNIQPVTGDLETRGMRFYKEEDLLKLYNIFHDAFGEFDIGE</sequence>
<reference evidence="1 2" key="1">
    <citation type="submission" date="2021-02" db="EMBL/GenBank/DDBJ databases">
        <title>Characterization of Marinitoga sp. nov. str. BP5-C20A.</title>
        <authorList>
            <person name="Erauso G."/>
            <person name="Postec A."/>
        </authorList>
    </citation>
    <scope>NUCLEOTIDE SEQUENCE [LARGE SCALE GENOMIC DNA]</scope>
    <source>
        <strain evidence="1 2">BP5-C20A</strain>
    </source>
</reference>